<dbReference type="EMBL" id="RWGY01000011">
    <property type="protein sequence ID" value="TVU32928.1"/>
    <property type="molecule type" value="Genomic_DNA"/>
</dbReference>
<gene>
    <name evidence="1" type="ORF">EJB05_24693</name>
</gene>
<sequence length="72" mass="7978">MQPRYPPLSTSSALAFSPGTLLPRDLFGSSLRSGRMAMDLLAMIIIEWIMSRSAIVQMIMSRSAIVQMILGY</sequence>
<keyword evidence="2" id="KW-1185">Reference proteome</keyword>
<proteinExistence type="predicted"/>
<comment type="caution">
    <text evidence="1">The sequence shown here is derived from an EMBL/GenBank/DDBJ whole genome shotgun (WGS) entry which is preliminary data.</text>
</comment>
<protein>
    <submittedName>
        <fullName evidence="1">Uncharacterized protein</fullName>
    </submittedName>
</protein>
<dbReference type="AlphaFoldDB" id="A0A5J9VBB5"/>
<dbReference type="Proteomes" id="UP000324897">
    <property type="component" value="Chromosome 1"/>
</dbReference>
<name>A0A5J9VBB5_9POAL</name>
<feature type="non-terminal residue" evidence="1">
    <location>
        <position position="1"/>
    </location>
</feature>
<evidence type="ECO:0000313" key="1">
    <source>
        <dbReference type="EMBL" id="TVU32928.1"/>
    </source>
</evidence>
<organism evidence="1 2">
    <name type="scientific">Eragrostis curvula</name>
    <name type="common">weeping love grass</name>
    <dbReference type="NCBI Taxonomy" id="38414"/>
    <lineage>
        <taxon>Eukaryota</taxon>
        <taxon>Viridiplantae</taxon>
        <taxon>Streptophyta</taxon>
        <taxon>Embryophyta</taxon>
        <taxon>Tracheophyta</taxon>
        <taxon>Spermatophyta</taxon>
        <taxon>Magnoliopsida</taxon>
        <taxon>Liliopsida</taxon>
        <taxon>Poales</taxon>
        <taxon>Poaceae</taxon>
        <taxon>PACMAD clade</taxon>
        <taxon>Chloridoideae</taxon>
        <taxon>Eragrostideae</taxon>
        <taxon>Eragrostidinae</taxon>
        <taxon>Eragrostis</taxon>
    </lineage>
</organism>
<evidence type="ECO:0000313" key="2">
    <source>
        <dbReference type="Proteomes" id="UP000324897"/>
    </source>
</evidence>
<accession>A0A5J9VBB5</accession>
<reference evidence="1 2" key="1">
    <citation type="journal article" date="2019" name="Sci. Rep.">
        <title>A high-quality genome of Eragrostis curvula grass provides insights into Poaceae evolution and supports new strategies to enhance forage quality.</title>
        <authorList>
            <person name="Carballo J."/>
            <person name="Santos B.A.C.M."/>
            <person name="Zappacosta D."/>
            <person name="Garbus I."/>
            <person name="Selva J.P."/>
            <person name="Gallo C.A."/>
            <person name="Diaz A."/>
            <person name="Albertini E."/>
            <person name="Caccamo M."/>
            <person name="Echenique V."/>
        </authorList>
    </citation>
    <scope>NUCLEOTIDE SEQUENCE [LARGE SCALE GENOMIC DNA]</scope>
    <source>
        <strain evidence="2">cv. Victoria</strain>
        <tissue evidence="1">Leaf</tissue>
    </source>
</reference>
<dbReference type="Gramene" id="TVU32928">
    <property type="protein sequence ID" value="TVU32928"/>
    <property type="gene ID" value="EJB05_24693"/>
</dbReference>